<dbReference type="PANTHER" id="PTHR45757">
    <property type="entry name" value="PROTEIN CBG23364-RELATED"/>
    <property type="match status" value="1"/>
</dbReference>
<evidence type="ECO:0000313" key="3">
    <source>
        <dbReference type="WBParaSite" id="jg12206"/>
    </source>
</evidence>
<dbReference type="Gene3D" id="1.20.1250.20">
    <property type="entry name" value="MFS general substrate transporter like domains"/>
    <property type="match status" value="2"/>
</dbReference>
<accession>A0A915CSM8</accession>
<keyword evidence="1" id="KW-1133">Transmembrane helix</keyword>
<keyword evidence="1" id="KW-0812">Transmembrane</keyword>
<dbReference type="Proteomes" id="UP000887574">
    <property type="component" value="Unplaced"/>
</dbReference>
<feature type="transmembrane region" description="Helical" evidence="1">
    <location>
        <begin position="271"/>
        <end position="290"/>
    </location>
</feature>
<name>A0A915CSM8_9BILA</name>
<dbReference type="AlphaFoldDB" id="A0A915CSM8"/>
<feature type="transmembrane region" description="Helical" evidence="1">
    <location>
        <begin position="12"/>
        <end position="38"/>
    </location>
</feature>
<keyword evidence="2" id="KW-1185">Reference proteome</keyword>
<evidence type="ECO:0000256" key="1">
    <source>
        <dbReference type="SAM" id="Phobius"/>
    </source>
</evidence>
<evidence type="ECO:0000313" key="2">
    <source>
        <dbReference type="Proteomes" id="UP000887574"/>
    </source>
</evidence>
<organism evidence="2 3">
    <name type="scientific">Ditylenchus dipsaci</name>
    <dbReference type="NCBI Taxonomy" id="166011"/>
    <lineage>
        <taxon>Eukaryota</taxon>
        <taxon>Metazoa</taxon>
        <taxon>Ecdysozoa</taxon>
        <taxon>Nematoda</taxon>
        <taxon>Chromadorea</taxon>
        <taxon>Rhabditida</taxon>
        <taxon>Tylenchina</taxon>
        <taxon>Tylenchomorpha</taxon>
        <taxon>Sphaerularioidea</taxon>
        <taxon>Anguinidae</taxon>
        <taxon>Anguininae</taxon>
        <taxon>Ditylenchus</taxon>
    </lineage>
</organism>
<protein>
    <submittedName>
        <fullName evidence="3">Membrane transporter</fullName>
    </submittedName>
</protein>
<sequence length="410" mass="45273">MQLKAEEESKIRYLLLPLVLVCLTINWANILIFNFTVICMEPKPPSNMFNQEIDTFTFTKFFTSTEKDQAMGMAAAGALLANLPIVTVINWHGPRYLFTAFGLLGATATALVPATLRLGFYWFLLARALQGVAFAGNMATLGHYLTQWTYYKQTAFFTATLCTYVQLAPIFSDPVSGLICESRLAPFVNDLERLKIATGKDPTNELAQRIVPYKQIFTSSAAWAAQGFNVKETGLLSALPPLLEAIMKELAGYINDKLPESLINETMKTKLFNSIAFCSMAIFLVILSFVPSGHGYIALTLLTIGATLIGLNVGGFYKSGALISGPYAPFVMGQISTALSIMMLVVPIIVNSLTPDNTREQWAWAFYIIALIMVVCNLFFVIFAKGELCSWAIPKTKVFLARKSTEGRYQ</sequence>
<feature type="transmembrane region" description="Helical" evidence="1">
    <location>
        <begin position="70"/>
        <end position="89"/>
    </location>
</feature>
<dbReference type="GO" id="GO:0016020">
    <property type="term" value="C:membrane"/>
    <property type="evidence" value="ECO:0007669"/>
    <property type="project" value="TreeGrafter"/>
</dbReference>
<reference evidence="3" key="1">
    <citation type="submission" date="2022-11" db="UniProtKB">
        <authorList>
            <consortium name="WormBaseParasite"/>
        </authorList>
    </citation>
    <scope>IDENTIFICATION</scope>
</reference>
<feature type="transmembrane region" description="Helical" evidence="1">
    <location>
        <begin position="96"/>
        <end position="114"/>
    </location>
</feature>
<dbReference type="SUPFAM" id="SSF103473">
    <property type="entry name" value="MFS general substrate transporter"/>
    <property type="match status" value="1"/>
</dbReference>
<dbReference type="PANTHER" id="PTHR45757:SF23">
    <property type="entry name" value="MAJOR FACILITATOR SUPERFAMILY (MFS) PROFILE DOMAIN-CONTAINING PROTEIN"/>
    <property type="match status" value="1"/>
</dbReference>
<feature type="transmembrane region" description="Helical" evidence="1">
    <location>
        <begin position="120"/>
        <end position="145"/>
    </location>
</feature>
<feature type="transmembrane region" description="Helical" evidence="1">
    <location>
        <begin position="362"/>
        <end position="384"/>
    </location>
</feature>
<keyword evidence="1" id="KW-0472">Membrane</keyword>
<feature type="transmembrane region" description="Helical" evidence="1">
    <location>
        <begin position="329"/>
        <end position="350"/>
    </location>
</feature>
<feature type="transmembrane region" description="Helical" evidence="1">
    <location>
        <begin position="296"/>
        <end position="317"/>
    </location>
</feature>
<dbReference type="InterPro" id="IPR036259">
    <property type="entry name" value="MFS_trans_sf"/>
</dbReference>
<dbReference type="WBParaSite" id="jg12206">
    <property type="protein sequence ID" value="jg12206"/>
    <property type="gene ID" value="jg12206"/>
</dbReference>
<proteinExistence type="predicted"/>